<accession>A0A8J2YNG0</accession>
<evidence type="ECO:0000313" key="4">
    <source>
        <dbReference type="Proteomes" id="UP000602745"/>
    </source>
</evidence>
<gene>
    <name evidence="3" type="ORF">GCM10007276_36020</name>
</gene>
<feature type="compositionally biased region" description="Basic and acidic residues" evidence="1">
    <location>
        <begin position="1"/>
        <end position="13"/>
    </location>
</feature>
<sequence length="69" mass="7773">MAKELKKGDKVEWDTSQGKTHGEVVKKQTSRTQIKSHTVAASRDNPQYIVKSAKSGKEAAHKPEELRKR</sequence>
<feature type="region of interest" description="Disordered" evidence="1">
    <location>
        <begin position="1"/>
        <end position="69"/>
    </location>
</feature>
<keyword evidence="4" id="KW-1185">Reference proteome</keyword>
<protein>
    <recommendedName>
        <fullName evidence="2">Hypervirulence associated protein TUDOR domain-containing protein</fullName>
    </recommendedName>
</protein>
<evidence type="ECO:0000256" key="1">
    <source>
        <dbReference type="SAM" id="MobiDB-lite"/>
    </source>
</evidence>
<dbReference type="AlphaFoldDB" id="A0A8J2YNG0"/>
<comment type="caution">
    <text evidence="3">The sequence shown here is derived from an EMBL/GenBank/DDBJ whole genome shotgun (WGS) entry which is preliminary data.</text>
</comment>
<feature type="domain" description="Hypervirulence associated protein TUDOR" evidence="2">
    <location>
        <begin position="8"/>
        <end position="66"/>
    </location>
</feature>
<reference evidence="3" key="2">
    <citation type="submission" date="2020-09" db="EMBL/GenBank/DDBJ databases">
        <authorList>
            <person name="Sun Q."/>
            <person name="Sedlacek I."/>
        </authorList>
    </citation>
    <scope>NUCLEOTIDE SEQUENCE</scope>
    <source>
        <strain evidence="3">CCM 7684</strain>
    </source>
</reference>
<dbReference type="Gene3D" id="2.30.30.1060">
    <property type="match status" value="1"/>
</dbReference>
<dbReference type="InterPro" id="IPR021331">
    <property type="entry name" value="Hva1_TUDOR"/>
</dbReference>
<proteinExistence type="predicted"/>
<evidence type="ECO:0000313" key="3">
    <source>
        <dbReference type="EMBL" id="GGE55748.1"/>
    </source>
</evidence>
<feature type="compositionally biased region" description="Basic and acidic residues" evidence="1">
    <location>
        <begin position="55"/>
        <end position="69"/>
    </location>
</feature>
<organism evidence="3 4">
    <name type="scientific">Agaricicola taiwanensis</name>
    <dbReference type="NCBI Taxonomy" id="591372"/>
    <lineage>
        <taxon>Bacteria</taxon>
        <taxon>Pseudomonadati</taxon>
        <taxon>Pseudomonadota</taxon>
        <taxon>Alphaproteobacteria</taxon>
        <taxon>Rhodobacterales</taxon>
        <taxon>Paracoccaceae</taxon>
        <taxon>Agaricicola</taxon>
    </lineage>
</organism>
<dbReference type="RefSeq" id="WP_188411317.1">
    <property type="nucleotide sequence ID" value="NZ_BMCP01000014.1"/>
</dbReference>
<dbReference type="EMBL" id="BMCP01000014">
    <property type="protein sequence ID" value="GGE55748.1"/>
    <property type="molecule type" value="Genomic_DNA"/>
</dbReference>
<evidence type="ECO:0000259" key="2">
    <source>
        <dbReference type="Pfam" id="PF11160"/>
    </source>
</evidence>
<dbReference type="Pfam" id="PF11160">
    <property type="entry name" value="Hva1_TUDOR"/>
    <property type="match status" value="1"/>
</dbReference>
<name>A0A8J2YNG0_9RHOB</name>
<dbReference type="Proteomes" id="UP000602745">
    <property type="component" value="Unassembled WGS sequence"/>
</dbReference>
<reference evidence="3" key="1">
    <citation type="journal article" date="2014" name="Int. J. Syst. Evol. Microbiol.">
        <title>Complete genome sequence of Corynebacterium casei LMG S-19264T (=DSM 44701T), isolated from a smear-ripened cheese.</title>
        <authorList>
            <consortium name="US DOE Joint Genome Institute (JGI-PGF)"/>
            <person name="Walter F."/>
            <person name="Albersmeier A."/>
            <person name="Kalinowski J."/>
            <person name="Ruckert C."/>
        </authorList>
    </citation>
    <scope>NUCLEOTIDE SEQUENCE</scope>
    <source>
        <strain evidence="3">CCM 7684</strain>
    </source>
</reference>